<gene>
    <name evidence="2" type="ORF">TIFTF001_002434</name>
</gene>
<keyword evidence="1" id="KW-0472">Membrane</keyword>
<feature type="transmembrane region" description="Helical" evidence="1">
    <location>
        <begin position="109"/>
        <end position="131"/>
    </location>
</feature>
<dbReference type="EMBL" id="BTGU01000002">
    <property type="protein sequence ID" value="GMN29434.1"/>
    <property type="molecule type" value="Genomic_DNA"/>
</dbReference>
<keyword evidence="3" id="KW-1185">Reference proteome</keyword>
<accession>A0AA87ZAW4</accession>
<proteinExistence type="predicted"/>
<evidence type="ECO:0000313" key="3">
    <source>
        <dbReference type="Proteomes" id="UP001187192"/>
    </source>
</evidence>
<keyword evidence="1" id="KW-1133">Transmembrane helix</keyword>
<evidence type="ECO:0000313" key="2">
    <source>
        <dbReference type="EMBL" id="GMN29434.1"/>
    </source>
</evidence>
<feature type="transmembrane region" description="Helical" evidence="1">
    <location>
        <begin position="83"/>
        <end position="103"/>
    </location>
</feature>
<reference evidence="2" key="1">
    <citation type="submission" date="2023-07" db="EMBL/GenBank/DDBJ databases">
        <title>draft genome sequence of fig (Ficus carica).</title>
        <authorList>
            <person name="Takahashi T."/>
            <person name="Nishimura K."/>
        </authorList>
    </citation>
    <scope>NUCLEOTIDE SEQUENCE</scope>
</reference>
<evidence type="ECO:0000256" key="1">
    <source>
        <dbReference type="SAM" id="Phobius"/>
    </source>
</evidence>
<name>A0AA87ZAW4_FICCA</name>
<dbReference type="AlphaFoldDB" id="A0AA87ZAW4"/>
<keyword evidence="1" id="KW-0812">Transmembrane</keyword>
<organism evidence="2 3">
    <name type="scientific">Ficus carica</name>
    <name type="common">Common fig</name>
    <dbReference type="NCBI Taxonomy" id="3494"/>
    <lineage>
        <taxon>Eukaryota</taxon>
        <taxon>Viridiplantae</taxon>
        <taxon>Streptophyta</taxon>
        <taxon>Embryophyta</taxon>
        <taxon>Tracheophyta</taxon>
        <taxon>Spermatophyta</taxon>
        <taxon>Magnoliopsida</taxon>
        <taxon>eudicotyledons</taxon>
        <taxon>Gunneridae</taxon>
        <taxon>Pentapetalae</taxon>
        <taxon>rosids</taxon>
        <taxon>fabids</taxon>
        <taxon>Rosales</taxon>
        <taxon>Moraceae</taxon>
        <taxon>Ficeae</taxon>
        <taxon>Ficus</taxon>
    </lineage>
</organism>
<sequence length="157" mass="18293">MARFGRWGYYFRMTWTPLRWLATFAAWWTYLSCEQAGLTVTVAMSTHFIVSCCHNILTAYARAPSKITNFDEFKRFFFSLPELQIWETATTALVVAIVTTFFWPRDIVVWPISSYIAGFYGYPVFLAFRWTSRRGGAAIMRIIEALRTIRSNTPLNK</sequence>
<dbReference type="Proteomes" id="UP001187192">
    <property type="component" value="Unassembled WGS sequence"/>
</dbReference>
<protein>
    <submittedName>
        <fullName evidence="2">Uncharacterized protein</fullName>
    </submittedName>
</protein>
<comment type="caution">
    <text evidence="2">The sequence shown here is derived from an EMBL/GenBank/DDBJ whole genome shotgun (WGS) entry which is preliminary data.</text>
</comment>